<dbReference type="Pfam" id="PF13884">
    <property type="entry name" value="Peptidase_S74"/>
    <property type="match status" value="1"/>
</dbReference>
<reference evidence="2 3" key="1">
    <citation type="submission" date="2018-05" db="EMBL/GenBank/DDBJ databases">
        <title>Reference genomes for bee gut microbiota database.</title>
        <authorList>
            <person name="Ellegaard K.M."/>
        </authorList>
    </citation>
    <scope>NUCLEOTIDE SEQUENCE [LARGE SCALE GENOMIC DNA]</scope>
    <source>
        <strain evidence="2 3">ESL0284</strain>
    </source>
</reference>
<accession>A0A318MVW0</accession>
<dbReference type="PROSITE" id="PS51688">
    <property type="entry name" value="ICA"/>
    <property type="match status" value="1"/>
</dbReference>
<gene>
    <name evidence="2" type="ORF">DK869_07730</name>
</gene>
<comment type="caution">
    <text evidence="2">The sequence shown here is derived from an EMBL/GenBank/DDBJ whole genome shotgun (WGS) entry which is preliminary data.</text>
</comment>
<sequence>MVNHSPKDLDLSACTVCTDGKNTSQKLSTLAKSLDEITSQIVGISKTSVDTKHSVEKVAEKIKDIDTEVYFNKKDAFTAGNPTILDKNKSNIFGIQDDGIVNLFFSHKIDENGNTFVAPVNSIYFNYVLNNTIIGREAIWTTEDKFYKAFMGHAFHADSDGSSDLGMNDHAWNNIYSKTAVSVTSDASEKKVLANLGDDRYADNQKLLDAIYNLNIHTYKLNDSINEKGEDKARLHNGFIAQDVERVLTDAGLKPSDYGMWIQDRVFRSIEVDTGKKDASGKAVTRSEYQPVLDENGKQAYRQSLRYEEVLCVLIQSMKQKIDRLEKQVASLQVKNGK</sequence>
<dbReference type="EMBL" id="QGLT01000004">
    <property type="protein sequence ID" value="PXY99819.1"/>
    <property type="molecule type" value="Genomic_DNA"/>
</dbReference>
<dbReference type="OrthoDB" id="564699at2"/>
<dbReference type="Gene3D" id="1.10.10.10">
    <property type="entry name" value="Winged helix-like DNA-binding domain superfamily/Winged helix DNA-binding domain"/>
    <property type="match status" value="1"/>
</dbReference>
<dbReference type="Proteomes" id="UP000247565">
    <property type="component" value="Unassembled WGS sequence"/>
</dbReference>
<dbReference type="RefSeq" id="WP_110439439.1">
    <property type="nucleotide sequence ID" value="NZ_CP046393.1"/>
</dbReference>
<evidence type="ECO:0000259" key="1">
    <source>
        <dbReference type="PROSITE" id="PS51688"/>
    </source>
</evidence>
<name>A0A318MVW0_9PROT</name>
<organism evidence="2 3">
    <name type="scientific">Commensalibacter melissae</name>
    <dbReference type="NCBI Taxonomy" id="2070537"/>
    <lineage>
        <taxon>Bacteria</taxon>
        <taxon>Pseudomonadati</taxon>
        <taxon>Pseudomonadota</taxon>
        <taxon>Alphaproteobacteria</taxon>
        <taxon>Acetobacterales</taxon>
        <taxon>Acetobacteraceae</taxon>
    </lineage>
</organism>
<protein>
    <recommendedName>
        <fullName evidence="1">Peptidase S74 domain-containing protein</fullName>
    </recommendedName>
</protein>
<proteinExistence type="predicted"/>
<evidence type="ECO:0000313" key="2">
    <source>
        <dbReference type="EMBL" id="PXY99819.1"/>
    </source>
</evidence>
<keyword evidence="3" id="KW-1185">Reference proteome</keyword>
<evidence type="ECO:0000313" key="3">
    <source>
        <dbReference type="Proteomes" id="UP000247565"/>
    </source>
</evidence>
<dbReference type="InterPro" id="IPR030392">
    <property type="entry name" value="S74_ICA"/>
</dbReference>
<dbReference type="AlphaFoldDB" id="A0A318MVW0"/>
<feature type="domain" description="Peptidase S74" evidence="1">
    <location>
        <begin position="185"/>
        <end position="332"/>
    </location>
</feature>
<dbReference type="InterPro" id="IPR036388">
    <property type="entry name" value="WH-like_DNA-bd_sf"/>
</dbReference>